<protein>
    <submittedName>
        <fullName evidence="1">Ribonuclease H</fullName>
    </submittedName>
</protein>
<reference evidence="2" key="1">
    <citation type="journal article" date="2019" name="Curr. Biol.">
        <title>Genome Sequence of Striga asiatica Provides Insight into the Evolution of Plant Parasitism.</title>
        <authorList>
            <person name="Yoshida S."/>
            <person name="Kim S."/>
            <person name="Wafula E.K."/>
            <person name="Tanskanen J."/>
            <person name="Kim Y.M."/>
            <person name="Honaas L."/>
            <person name="Yang Z."/>
            <person name="Spallek T."/>
            <person name="Conn C.E."/>
            <person name="Ichihashi Y."/>
            <person name="Cheong K."/>
            <person name="Cui S."/>
            <person name="Der J.P."/>
            <person name="Gundlach H."/>
            <person name="Jiao Y."/>
            <person name="Hori C."/>
            <person name="Ishida J.K."/>
            <person name="Kasahara H."/>
            <person name="Kiba T."/>
            <person name="Kim M.S."/>
            <person name="Koo N."/>
            <person name="Laohavisit A."/>
            <person name="Lee Y.H."/>
            <person name="Lumba S."/>
            <person name="McCourt P."/>
            <person name="Mortimer J.C."/>
            <person name="Mutuku J.M."/>
            <person name="Nomura T."/>
            <person name="Sasaki-Sekimoto Y."/>
            <person name="Seto Y."/>
            <person name="Wang Y."/>
            <person name="Wakatake T."/>
            <person name="Sakakibara H."/>
            <person name="Demura T."/>
            <person name="Yamaguchi S."/>
            <person name="Yoneyama K."/>
            <person name="Manabe R.I."/>
            <person name="Nelson D.C."/>
            <person name="Schulman A.H."/>
            <person name="Timko M.P."/>
            <person name="dePamphilis C.W."/>
            <person name="Choi D."/>
            <person name="Shirasu K."/>
        </authorList>
    </citation>
    <scope>NUCLEOTIDE SEQUENCE [LARGE SCALE GENOMIC DNA]</scope>
    <source>
        <strain evidence="2">cv. UVA1</strain>
    </source>
</reference>
<dbReference type="EMBL" id="BKCP01005461">
    <property type="protein sequence ID" value="GER38288.1"/>
    <property type="molecule type" value="Genomic_DNA"/>
</dbReference>
<accession>A0A5A7Q0E0</accession>
<evidence type="ECO:0000313" key="1">
    <source>
        <dbReference type="EMBL" id="GER38288.1"/>
    </source>
</evidence>
<dbReference type="AlphaFoldDB" id="A0A5A7Q0E0"/>
<gene>
    <name evidence="1" type="ORF">STAS_14775</name>
</gene>
<name>A0A5A7Q0E0_STRAF</name>
<sequence>MSEASGCCSAVRHLDIVLPSAESTRLTLCQLLPEQRSKVKNFYRLEHVSDMLYQMSLVTSGKDPCSAIVHLDSLYLRCLAFMKKDFKRPHVKDVRNQPGCSWSESQRKILQRTRAIPLRIKGIGLIDPRFRDENQ</sequence>
<organism evidence="1 2">
    <name type="scientific">Striga asiatica</name>
    <name type="common">Asiatic witchweed</name>
    <name type="synonym">Buchnera asiatica</name>
    <dbReference type="NCBI Taxonomy" id="4170"/>
    <lineage>
        <taxon>Eukaryota</taxon>
        <taxon>Viridiplantae</taxon>
        <taxon>Streptophyta</taxon>
        <taxon>Embryophyta</taxon>
        <taxon>Tracheophyta</taxon>
        <taxon>Spermatophyta</taxon>
        <taxon>Magnoliopsida</taxon>
        <taxon>eudicotyledons</taxon>
        <taxon>Gunneridae</taxon>
        <taxon>Pentapetalae</taxon>
        <taxon>asterids</taxon>
        <taxon>lamiids</taxon>
        <taxon>Lamiales</taxon>
        <taxon>Orobanchaceae</taxon>
        <taxon>Buchnereae</taxon>
        <taxon>Striga</taxon>
    </lineage>
</organism>
<feature type="non-terminal residue" evidence="1">
    <location>
        <position position="135"/>
    </location>
</feature>
<evidence type="ECO:0000313" key="2">
    <source>
        <dbReference type="Proteomes" id="UP000325081"/>
    </source>
</evidence>
<dbReference type="Proteomes" id="UP000325081">
    <property type="component" value="Unassembled WGS sequence"/>
</dbReference>
<comment type="caution">
    <text evidence="1">The sequence shown here is derived from an EMBL/GenBank/DDBJ whole genome shotgun (WGS) entry which is preliminary data.</text>
</comment>
<keyword evidence="2" id="KW-1185">Reference proteome</keyword>
<proteinExistence type="predicted"/>